<dbReference type="Proteomes" id="UP000313359">
    <property type="component" value="Unassembled WGS sequence"/>
</dbReference>
<evidence type="ECO:0000313" key="3">
    <source>
        <dbReference type="EMBL" id="RPD60443.1"/>
    </source>
</evidence>
<feature type="region of interest" description="Disordered" evidence="2">
    <location>
        <begin position="1"/>
        <end position="31"/>
    </location>
</feature>
<feature type="compositionally biased region" description="Basic and acidic residues" evidence="2">
    <location>
        <begin position="1"/>
        <end position="24"/>
    </location>
</feature>
<feature type="coiled-coil region" evidence="1">
    <location>
        <begin position="57"/>
        <end position="91"/>
    </location>
</feature>
<dbReference type="AlphaFoldDB" id="A0A5C2S9E7"/>
<reference evidence="3" key="1">
    <citation type="journal article" date="2018" name="Genome Biol. Evol.">
        <title>Genomics and development of Lentinus tigrinus, a white-rot wood-decaying mushroom with dimorphic fruiting bodies.</title>
        <authorList>
            <person name="Wu B."/>
            <person name="Xu Z."/>
            <person name="Knudson A."/>
            <person name="Carlson A."/>
            <person name="Chen N."/>
            <person name="Kovaka S."/>
            <person name="LaButti K."/>
            <person name="Lipzen A."/>
            <person name="Pennachio C."/>
            <person name="Riley R."/>
            <person name="Schakwitz W."/>
            <person name="Umezawa K."/>
            <person name="Ohm R.A."/>
            <person name="Grigoriev I.V."/>
            <person name="Nagy L.G."/>
            <person name="Gibbons J."/>
            <person name="Hibbett D."/>
        </authorList>
    </citation>
    <scope>NUCLEOTIDE SEQUENCE [LARGE SCALE GENOMIC DNA]</scope>
    <source>
        <strain evidence="3">ALCF2SS1-6</strain>
    </source>
</reference>
<evidence type="ECO:0000313" key="4">
    <source>
        <dbReference type="Proteomes" id="UP000313359"/>
    </source>
</evidence>
<accession>A0A5C2S9E7</accession>
<dbReference type="EMBL" id="ML122266">
    <property type="protein sequence ID" value="RPD60443.1"/>
    <property type="molecule type" value="Genomic_DNA"/>
</dbReference>
<protein>
    <submittedName>
        <fullName evidence="3">Uncharacterized protein</fullName>
    </submittedName>
</protein>
<sequence length="482" mass="52877">MPSSRMREDSPHSDRTTKDSRNTDEGPNDLNLPMYCPCGHEPSLFDPKTMSCLLCLLVAAERQVAALKADLNTAHDRLAELEAEVLSERDSYCSASAQLSLTKELIASLETTITAREDALAEAVASHEEITSAHSYRCRKLQDEITLLRIDKDYTLQLLKDAQNESDRLRSALDSEGQRRHAALEELRSKATYLENDNAALTSEREALRDRCSLLDSHLATMTAQYESASISAINLECQLEETTQKLQDEIRDKDADITYLVDTLHGRARLADVGRSCGLSSTPPVDQTTPSSATLDAPNPVLLVFETMASTRLLGSSDASLQYPLLRESCNVRVHHSMEMDALQGHTVLPPDPDGSSTIDFAGAIDGISPSSALVESDSTEPFRTASLGGPGFPASEFMVQSVSSSVSGNDPGTTSHVIPVLCSQHRADSRASAPCDQADPRRHSPVLDLDALHVYLRVMMCAWWTEVRRYFGRSRPPWTS</sequence>
<keyword evidence="1" id="KW-0175">Coiled coil</keyword>
<dbReference type="OrthoDB" id="2766195at2759"/>
<keyword evidence="4" id="KW-1185">Reference proteome</keyword>
<organism evidence="3 4">
    <name type="scientific">Lentinus tigrinus ALCF2SS1-6</name>
    <dbReference type="NCBI Taxonomy" id="1328759"/>
    <lineage>
        <taxon>Eukaryota</taxon>
        <taxon>Fungi</taxon>
        <taxon>Dikarya</taxon>
        <taxon>Basidiomycota</taxon>
        <taxon>Agaricomycotina</taxon>
        <taxon>Agaricomycetes</taxon>
        <taxon>Polyporales</taxon>
        <taxon>Polyporaceae</taxon>
        <taxon>Lentinus</taxon>
    </lineage>
</organism>
<name>A0A5C2S9E7_9APHY</name>
<evidence type="ECO:0000256" key="2">
    <source>
        <dbReference type="SAM" id="MobiDB-lite"/>
    </source>
</evidence>
<feature type="coiled-coil region" evidence="1">
    <location>
        <begin position="159"/>
        <end position="253"/>
    </location>
</feature>
<proteinExistence type="predicted"/>
<gene>
    <name evidence="3" type="ORF">L227DRAFT_611371</name>
</gene>
<evidence type="ECO:0000256" key="1">
    <source>
        <dbReference type="SAM" id="Coils"/>
    </source>
</evidence>